<keyword evidence="3" id="KW-1185">Reference proteome</keyword>
<feature type="compositionally biased region" description="Polar residues" evidence="1">
    <location>
        <begin position="84"/>
        <end position="94"/>
    </location>
</feature>
<feature type="compositionally biased region" description="Polar residues" evidence="1">
    <location>
        <begin position="220"/>
        <end position="245"/>
    </location>
</feature>
<protein>
    <submittedName>
        <fullName evidence="2">Uncharacterized protein</fullName>
    </submittedName>
</protein>
<feature type="compositionally biased region" description="Polar residues" evidence="1">
    <location>
        <begin position="172"/>
        <end position="181"/>
    </location>
</feature>
<reference evidence="3" key="2">
    <citation type="journal article" date="2018" name="BMC Genomics">
        <title>Genomic insights into host adaptation between the wheat stripe rust pathogen (Puccinia striiformis f. sp. tritici) and the barley stripe rust pathogen (Puccinia striiformis f. sp. hordei).</title>
        <authorList>
            <person name="Xia C."/>
            <person name="Wang M."/>
            <person name="Yin C."/>
            <person name="Cornejo O.E."/>
            <person name="Hulbert S.H."/>
            <person name="Chen X."/>
        </authorList>
    </citation>
    <scope>NUCLEOTIDE SEQUENCE [LARGE SCALE GENOMIC DNA]</scope>
    <source>
        <strain evidence="3">93TX-2</strain>
    </source>
</reference>
<sequence length="647" mass="71688">MATQEELRGLLMKKSPMSEIVFHLADILDHPSFKKQHQPVLDNLLQHYLKDFKATYGEADIDVLLSKSVGCSTPLVKRSPIPTPDSNSNNNRPTSPEGLFTHANSIKGSTRAVPSDPPSSPLSPAPSLSTVEEESLIEDKIVKAPRQWGSPWDDIFTSSPLRTNNTTPTTPKQLKSLSERTWGSGRGGRQGSGSLEQLSDHSVNHPQVNCESLPRKCKRSQNLTHNENSNNSDPNTAQAGCSDQQFSRKSDPSNISKTDTTRLTYWELLKNTPVNPVKNQRCIANAAIIICGLPNLFGRRIPEQATIESPMFTDLKTCFLRCEKSVYFHFQNKLLVFNDSCIDISPGKIILSSKDDPLIGNLHVNHAVLDALLSGLESTKHLLYSFFKHTLKPNRGGWKTFSETLGDIIKMILSPNRVAVSLSFLNTVDPFSDTALIEVHSTFQDLAECITQPDPLPTSKNSKHLKSFGQNGGLQLVYEYILSALCALIALRLGEHRKIPQPSIRTKDLSKNKPHAQTKGFASLAHLLIAGVGAVFSQPTDRTTTPQWKSSMLLEYGAILVEQHSTGIHEDCKPFWNDMGNTRLHIIQTLGRMGFGQNQPINWKTLLEVFISEFSALRLSQVMWDDIAMVTDLEGLGKSPVEPALPH</sequence>
<feature type="region of interest" description="Disordered" evidence="1">
    <location>
        <begin position="148"/>
        <end position="255"/>
    </location>
</feature>
<dbReference type="VEuPathDB" id="FungiDB:PSHT_15150"/>
<organism evidence="2 3">
    <name type="scientific">Puccinia striiformis</name>
    <dbReference type="NCBI Taxonomy" id="27350"/>
    <lineage>
        <taxon>Eukaryota</taxon>
        <taxon>Fungi</taxon>
        <taxon>Dikarya</taxon>
        <taxon>Basidiomycota</taxon>
        <taxon>Pucciniomycotina</taxon>
        <taxon>Pucciniomycetes</taxon>
        <taxon>Pucciniales</taxon>
        <taxon>Pucciniaceae</taxon>
        <taxon>Puccinia</taxon>
    </lineage>
</organism>
<dbReference type="Proteomes" id="UP000238274">
    <property type="component" value="Unassembled WGS sequence"/>
</dbReference>
<evidence type="ECO:0000313" key="2">
    <source>
        <dbReference type="EMBL" id="POV96411.1"/>
    </source>
</evidence>
<evidence type="ECO:0000256" key="1">
    <source>
        <dbReference type="SAM" id="MobiDB-lite"/>
    </source>
</evidence>
<proteinExistence type="predicted"/>
<feature type="compositionally biased region" description="Pro residues" evidence="1">
    <location>
        <begin position="115"/>
        <end position="124"/>
    </location>
</feature>
<dbReference type="AlphaFoldDB" id="A0A2S4UGT1"/>
<dbReference type="EMBL" id="PKSM01000371">
    <property type="protein sequence ID" value="POV96411.1"/>
    <property type="molecule type" value="Genomic_DNA"/>
</dbReference>
<dbReference type="VEuPathDB" id="FungiDB:PSTT_06667"/>
<name>A0A2S4UGT1_9BASI</name>
<feature type="region of interest" description="Disordered" evidence="1">
    <location>
        <begin position="74"/>
        <end position="134"/>
    </location>
</feature>
<accession>A0A2S4UGT1</accession>
<reference evidence="2 3" key="1">
    <citation type="submission" date="2017-12" db="EMBL/GenBank/DDBJ databases">
        <title>Gene loss provides genomic basis for host adaptation in cereal stripe rust fungi.</title>
        <authorList>
            <person name="Xia C."/>
        </authorList>
    </citation>
    <scope>NUCLEOTIDE SEQUENCE [LARGE SCALE GENOMIC DNA]</scope>
    <source>
        <strain evidence="2 3">93TX-2</strain>
    </source>
</reference>
<gene>
    <name evidence="2" type="ORF">PSHT_15150</name>
</gene>
<comment type="caution">
    <text evidence="2">The sequence shown here is derived from an EMBL/GenBank/DDBJ whole genome shotgun (WGS) entry which is preliminary data.</text>
</comment>
<evidence type="ECO:0000313" key="3">
    <source>
        <dbReference type="Proteomes" id="UP000238274"/>
    </source>
</evidence>
<reference evidence="3" key="3">
    <citation type="journal article" date="2018" name="Mol. Plant Microbe Interact.">
        <title>Genome sequence resources for the wheat stripe rust pathogen (Puccinia striiformis f. sp. tritici) and the barley stripe rust pathogen (Puccinia striiformis f. sp. hordei).</title>
        <authorList>
            <person name="Xia C."/>
            <person name="Wang M."/>
            <person name="Yin C."/>
            <person name="Cornejo O.E."/>
            <person name="Hulbert S.H."/>
            <person name="Chen X."/>
        </authorList>
    </citation>
    <scope>NUCLEOTIDE SEQUENCE [LARGE SCALE GENOMIC DNA]</scope>
    <source>
        <strain evidence="3">93TX-2</strain>
    </source>
</reference>